<dbReference type="Proteomes" id="UP001367508">
    <property type="component" value="Unassembled WGS sequence"/>
</dbReference>
<evidence type="ECO:0000313" key="3">
    <source>
        <dbReference type="Proteomes" id="UP001367508"/>
    </source>
</evidence>
<comment type="caution">
    <text evidence="2">The sequence shown here is derived from an EMBL/GenBank/DDBJ whole genome shotgun (WGS) entry which is preliminary data.</text>
</comment>
<dbReference type="EMBL" id="JAYMYQ010000005">
    <property type="protein sequence ID" value="KAK7328673.1"/>
    <property type="molecule type" value="Genomic_DNA"/>
</dbReference>
<keyword evidence="3" id="KW-1185">Reference proteome</keyword>
<name>A0AAN9L8H7_CANGL</name>
<keyword evidence="1" id="KW-1133">Transmembrane helix</keyword>
<evidence type="ECO:0000313" key="2">
    <source>
        <dbReference type="EMBL" id="KAK7328673.1"/>
    </source>
</evidence>
<keyword evidence="1" id="KW-0472">Membrane</keyword>
<sequence length="80" mass="8982">MSNTIIGYFDLPNPIGVVVWRVWDSVETPKRFICSNVGHAIGLPNLLSFLTFWTLLRFGAWIFLLISSIKPFGSLILASL</sequence>
<gene>
    <name evidence="2" type="ORF">VNO77_22790</name>
</gene>
<feature type="transmembrane region" description="Helical" evidence="1">
    <location>
        <begin position="46"/>
        <end position="66"/>
    </location>
</feature>
<organism evidence="2 3">
    <name type="scientific">Canavalia gladiata</name>
    <name type="common">Sword bean</name>
    <name type="synonym">Dolichos gladiatus</name>
    <dbReference type="NCBI Taxonomy" id="3824"/>
    <lineage>
        <taxon>Eukaryota</taxon>
        <taxon>Viridiplantae</taxon>
        <taxon>Streptophyta</taxon>
        <taxon>Embryophyta</taxon>
        <taxon>Tracheophyta</taxon>
        <taxon>Spermatophyta</taxon>
        <taxon>Magnoliopsida</taxon>
        <taxon>eudicotyledons</taxon>
        <taxon>Gunneridae</taxon>
        <taxon>Pentapetalae</taxon>
        <taxon>rosids</taxon>
        <taxon>fabids</taxon>
        <taxon>Fabales</taxon>
        <taxon>Fabaceae</taxon>
        <taxon>Papilionoideae</taxon>
        <taxon>50 kb inversion clade</taxon>
        <taxon>NPAAA clade</taxon>
        <taxon>indigoferoid/millettioid clade</taxon>
        <taxon>Phaseoleae</taxon>
        <taxon>Canavalia</taxon>
    </lineage>
</organism>
<reference evidence="2 3" key="1">
    <citation type="submission" date="2024-01" db="EMBL/GenBank/DDBJ databases">
        <title>The genomes of 5 underutilized Papilionoideae crops provide insights into root nodulation and disease resistanc.</title>
        <authorList>
            <person name="Jiang F."/>
        </authorList>
    </citation>
    <scope>NUCLEOTIDE SEQUENCE [LARGE SCALE GENOMIC DNA]</scope>
    <source>
        <strain evidence="2">LVBAO_FW01</strain>
        <tissue evidence="2">Leaves</tissue>
    </source>
</reference>
<proteinExistence type="predicted"/>
<keyword evidence="1" id="KW-0812">Transmembrane</keyword>
<protein>
    <submittedName>
        <fullName evidence="2">Uncharacterized protein</fullName>
    </submittedName>
</protein>
<dbReference type="AlphaFoldDB" id="A0AAN9L8H7"/>
<accession>A0AAN9L8H7</accession>
<evidence type="ECO:0000256" key="1">
    <source>
        <dbReference type="SAM" id="Phobius"/>
    </source>
</evidence>